<reference evidence="3" key="1">
    <citation type="submission" date="2016-10" db="EMBL/GenBank/DDBJ databases">
        <authorList>
            <person name="Varghese N."/>
            <person name="Submissions S."/>
        </authorList>
    </citation>
    <scope>NUCLEOTIDE SEQUENCE [LARGE SCALE GENOMIC DNA]</scope>
    <source>
        <strain evidence="3">DSM 23445</strain>
    </source>
</reference>
<dbReference type="Proteomes" id="UP000199673">
    <property type="component" value="Unassembled WGS sequence"/>
</dbReference>
<organism evidence="2 3">
    <name type="scientific">Algoriphagus locisalis</name>
    <dbReference type="NCBI Taxonomy" id="305507"/>
    <lineage>
        <taxon>Bacteria</taxon>
        <taxon>Pseudomonadati</taxon>
        <taxon>Bacteroidota</taxon>
        <taxon>Cytophagia</taxon>
        <taxon>Cytophagales</taxon>
        <taxon>Cyclobacteriaceae</taxon>
        <taxon>Algoriphagus</taxon>
    </lineage>
</organism>
<dbReference type="Pfam" id="PF13614">
    <property type="entry name" value="AAA_31"/>
    <property type="match status" value="1"/>
</dbReference>
<gene>
    <name evidence="2" type="ORF">SAMN04489724_1780</name>
</gene>
<dbReference type="PANTHER" id="PTHR13696:SF52">
    <property type="entry name" value="PARA FAMILY PROTEIN CT_582"/>
    <property type="match status" value="1"/>
</dbReference>
<keyword evidence="3" id="KW-1185">Reference proteome</keyword>
<dbReference type="PANTHER" id="PTHR13696">
    <property type="entry name" value="P-LOOP CONTAINING NUCLEOSIDE TRIPHOSPHATE HYDROLASE"/>
    <property type="match status" value="1"/>
</dbReference>
<evidence type="ECO:0000313" key="3">
    <source>
        <dbReference type="Proteomes" id="UP000199673"/>
    </source>
</evidence>
<dbReference type="Gene3D" id="3.40.50.300">
    <property type="entry name" value="P-loop containing nucleotide triphosphate hydrolases"/>
    <property type="match status" value="1"/>
</dbReference>
<dbReference type="InterPro" id="IPR025669">
    <property type="entry name" value="AAA_dom"/>
</dbReference>
<feature type="domain" description="AAA" evidence="1">
    <location>
        <begin position="23"/>
        <end position="112"/>
    </location>
</feature>
<accession>A0A1I7A9F1</accession>
<evidence type="ECO:0000313" key="2">
    <source>
        <dbReference type="EMBL" id="SFT71553.1"/>
    </source>
</evidence>
<dbReference type="InterPro" id="IPR050678">
    <property type="entry name" value="DNA_Partitioning_ATPase"/>
</dbReference>
<dbReference type="CDD" id="cd02042">
    <property type="entry name" value="ParAB_family"/>
    <property type="match status" value="1"/>
</dbReference>
<evidence type="ECO:0000259" key="1">
    <source>
        <dbReference type="Pfam" id="PF13614"/>
    </source>
</evidence>
<dbReference type="EMBL" id="FPBF01000002">
    <property type="protein sequence ID" value="SFT71553.1"/>
    <property type="molecule type" value="Genomic_DNA"/>
</dbReference>
<name>A0A1I7A9F1_9BACT</name>
<dbReference type="InterPro" id="IPR027417">
    <property type="entry name" value="P-loop_NTPase"/>
</dbReference>
<proteinExistence type="predicted"/>
<dbReference type="STRING" id="305507.SAMN04489724_1780"/>
<sequence>MEGKEGKNAEETMKLPDKKITMIILFANQKGGVGKSTLAVLFSNFSVQKKNRKVKVVDMDFQQSLYNKHLNSDLLENEKLYEVELSKISGFRNIRKEAAQVPNLLTVIDLAGTMADDNLVQVFKDSGLIICPFCYDEYSVTSTFEFCYVVKKINPESKIILIPNRVKTSVKYETLDSVNQALSKFGELTSPVSDRIDFQRITTSYSPKTLDPILDPIFNKIFNDYIDESSWEVETI</sequence>
<dbReference type="AlphaFoldDB" id="A0A1I7A9F1"/>
<protein>
    <submittedName>
        <fullName evidence="2">Chromosome partitioning protein</fullName>
    </submittedName>
</protein>
<dbReference type="SUPFAM" id="SSF52540">
    <property type="entry name" value="P-loop containing nucleoside triphosphate hydrolases"/>
    <property type="match status" value="1"/>
</dbReference>